<reference evidence="2 3" key="1">
    <citation type="submission" date="2020-08" db="EMBL/GenBank/DDBJ databases">
        <authorList>
            <person name="Koutsovoulos G."/>
            <person name="Danchin GJ E."/>
        </authorList>
    </citation>
    <scope>NUCLEOTIDE SEQUENCE [LARGE SCALE GENOMIC DNA]</scope>
</reference>
<accession>A0A6V7Y5U4</accession>
<feature type="transmembrane region" description="Helical" evidence="1">
    <location>
        <begin position="12"/>
        <end position="33"/>
    </location>
</feature>
<feature type="transmembrane region" description="Helical" evidence="1">
    <location>
        <begin position="176"/>
        <end position="198"/>
    </location>
</feature>
<dbReference type="InterPro" id="IPR019425">
    <property type="entry name" value="7TM_GPCR_serpentine_rcpt_Srt"/>
</dbReference>
<feature type="transmembrane region" description="Helical" evidence="1">
    <location>
        <begin position="54"/>
        <end position="71"/>
    </location>
</feature>
<keyword evidence="1" id="KW-0472">Membrane</keyword>
<dbReference type="Proteomes" id="UP000580250">
    <property type="component" value="Unassembled WGS sequence"/>
</dbReference>
<evidence type="ECO:0000313" key="3">
    <source>
        <dbReference type="Proteomes" id="UP000580250"/>
    </source>
</evidence>
<feature type="transmembrane region" description="Helical" evidence="1">
    <location>
        <begin position="146"/>
        <end position="170"/>
    </location>
</feature>
<evidence type="ECO:0000313" key="2">
    <source>
        <dbReference type="EMBL" id="CAD2207030.1"/>
    </source>
</evidence>
<organism evidence="2 3">
    <name type="scientific">Meloidogyne enterolobii</name>
    <name type="common">Root-knot nematode worm</name>
    <name type="synonym">Meloidogyne mayaguensis</name>
    <dbReference type="NCBI Taxonomy" id="390850"/>
    <lineage>
        <taxon>Eukaryota</taxon>
        <taxon>Metazoa</taxon>
        <taxon>Ecdysozoa</taxon>
        <taxon>Nematoda</taxon>
        <taxon>Chromadorea</taxon>
        <taxon>Rhabditida</taxon>
        <taxon>Tylenchina</taxon>
        <taxon>Tylenchomorpha</taxon>
        <taxon>Tylenchoidea</taxon>
        <taxon>Meloidogynidae</taxon>
        <taxon>Meloidogyninae</taxon>
        <taxon>Meloidogyne</taxon>
    </lineage>
</organism>
<keyword evidence="1" id="KW-0812">Transmembrane</keyword>
<dbReference type="PANTHER" id="PTHR23021">
    <property type="entry name" value="SERPENTINE RECEPTOR, CLASS T"/>
    <property type="match status" value="1"/>
</dbReference>
<name>A0A6V7Y5U4_MELEN</name>
<dbReference type="EMBL" id="CAJEWN010003248">
    <property type="protein sequence ID" value="CAD2207030.1"/>
    <property type="molecule type" value="Genomic_DNA"/>
</dbReference>
<feature type="transmembrane region" description="Helical" evidence="1">
    <location>
        <begin position="104"/>
        <end position="125"/>
    </location>
</feature>
<dbReference type="Pfam" id="PF10321">
    <property type="entry name" value="7TM_GPCR_Srt"/>
    <property type="match status" value="1"/>
</dbReference>
<protein>
    <submittedName>
        <fullName evidence="2">Uncharacterized protein</fullName>
    </submittedName>
</protein>
<evidence type="ECO:0000256" key="1">
    <source>
        <dbReference type="SAM" id="Phobius"/>
    </source>
</evidence>
<dbReference type="AlphaFoldDB" id="A0A6V7Y5U4"/>
<keyword evidence="1" id="KW-1133">Transmembrane helix</keyword>
<comment type="caution">
    <text evidence="2">The sequence shown here is derived from an EMBL/GenBank/DDBJ whole genome shotgun (WGS) entry which is preliminary data.</text>
</comment>
<sequence>MLLIYLSILDIGTLWVLTFAHGFFNLNGLILGINRCLEVAFPKIAQKLFHNNRVYIWITFCNLYGLSWLLFSHNYIFNGRKFEVSFDPLNGYRPFRMELFENDLLPFTIHNTILALGSPIIYSIFSICVFLKGRELISSVSKEEKLVFIQVFIISMLNTSAGIVISYNMYHPDHGTLTVIIAQFTLLHIHGNLIFTIIKGNFHFLHKRLFLL</sequence>
<dbReference type="PANTHER" id="PTHR23021:SF11">
    <property type="entry name" value="SERPENTINE RECEPTOR, CLASS T"/>
    <property type="match status" value="1"/>
</dbReference>
<proteinExistence type="predicted"/>
<gene>
    <name evidence="2" type="ORF">MENT_LOCUS60936</name>
</gene>